<comment type="caution">
    <text evidence="4">The sequence shown here is derived from an EMBL/GenBank/DDBJ whole genome shotgun (WGS) entry which is preliminary data.</text>
</comment>
<dbReference type="InterPro" id="IPR001387">
    <property type="entry name" value="Cro/C1-type_HTH"/>
</dbReference>
<reference evidence="4 5" key="1">
    <citation type="submission" date="2019-03" db="EMBL/GenBank/DDBJ databases">
        <title>Genomic Encyclopedia of Archaeal and Bacterial Type Strains, Phase II (KMG-II): from individual species to whole genera.</title>
        <authorList>
            <person name="Goeker M."/>
        </authorList>
    </citation>
    <scope>NUCLEOTIDE SEQUENCE [LARGE SCALE GENOMIC DNA]</scope>
    <source>
        <strain evidence="4 5">DSM 28213</strain>
    </source>
</reference>
<dbReference type="SUPFAM" id="SSF47413">
    <property type="entry name" value="lambda repressor-like DNA-binding domains"/>
    <property type="match status" value="1"/>
</dbReference>
<keyword evidence="1" id="KW-0238">DNA-binding</keyword>
<proteinExistence type="predicted"/>
<evidence type="ECO:0000256" key="2">
    <source>
        <dbReference type="SAM" id="Coils"/>
    </source>
</evidence>
<dbReference type="PANTHER" id="PTHR46558:SF15">
    <property type="entry name" value="HELIX-TURN-HELIX DOMAIN PROTEIN"/>
    <property type="match status" value="1"/>
</dbReference>
<dbReference type="RefSeq" id="WP_133713068.1">
    <property type="nucleotide sequence ID" value="NZ_SOAG01000020.1"/>
</dbReference>
<dbReference type="Proteomes" id="UP000295215">
    <property type="component" value="Unassembled WGS sequence"/>
</dbReference>
<protein>
    <submittedName>
        <fullName evidence="4">Helix-turn-helix protein</fullName>
    </submittedName>
</protein>
<dbReference type="EMBL" id="SOAG01000020">
    <property type="protein sequence ID" value="TDS56557.1"/>
    <property type="molecule type" value="Genomic_DNA"/>
</dbReference>
<evidence type="ECO:0000259" key="3">
    <source>
        <dbReference type="PROSITE" id="PS50943"/>
    </source>
</evidence>
<evidence type="ECO:0000256" key="1">
    <source>
        <dbReference type="ARBA" id="ARBA00023125"/>
    </source>
</evidence>
<dbReference type="GO" id="GO:0003677">
    <property type="term" value="F:DNA binding"/>
    <property type="evidence" value="ECO:0007669"/>
    <property type="project" value="UniProtKB-KW"/>
</dbReference>
<name>A0A4R7F0S6_9FLAO</name>
<dbReference type="Gene3D" id="1.10.260.40">
    <property type="entry name" value="lambda repressor-like DNA-binding domains"/>
    <property type="match status" value="1"/>
</dbReference>
<dbReference type="OrthoDB" id="1446758at2"/>
<dbReference type="PANTHER" id="PTHR46558">
    <property type="entry name" value="TRACRIPTIONAL REGULATORY PROTEIN-RELATED-RELATED"/>
    <property type="match status" value="1"/>
</dbReference>
<dbReference type="SMART" id="SM00530">
    <property type="entry name" value="HTH_XRE"/>
    <property type="match status" value="1"/>
</dbReference>
<evidence type="ECO:0000313" key="4">
    <source>
        <dbReference type="EMBL" id="TDS56557.1"/>
    </source>
</evidence>
<keyword evidence="2" id="KW-0175">Coiled coil</keyword>
<accession>A0A4R7F0S6</accession>
<sequence length="125" mass="14717">MMIASKIRKLRNKRGFSQEYLADCLNISQATLSNLESGKTTPDFNILQKLCEIFEIEVSELFDNKNNVVVYNEEFDNKSIGYVKGDIIFQLPDKLIQQYEERIKELKETIEQLKEIVQFYKNKNI</sequence>
<organism evidence="4 5">
    <name type="scientific">Myroides indicus</name>
    <dbReference type="NCBI Taxonomy" id="1323422"/>
    <lineage>
        <taxon>Bacteria</taxon>
        <taxon>Pseudomonadati</taxon>
        <taxon>Bacteroidota</taxon>
        <taxon>Flavobacteriia</taxon>
        <taxon>Flavobacteriales</taxon>
        <taxon>Flavobacteriaceae</taxon>
        <taxon>Myroides</taxon>
    </lineage>
</organism>
<feature type="domain" description="HTH cro/C1-type" evidence="3">
    <location>
        <begin position="7"/>
        <end position="61"/>
    </location>
</feature>
<gene>
    <name evidence="4" type="ORF">C8P70_12057</name>
</gene>
<dbReference type="Pfam" id="PF01381">
    <property type="entry name" value="HTH_3"/>
    <property type="match status" value="1"/>
</dbReference>
<dbReference type="AlphaFoldDB" id="A0A4R7F0S6"/>
<feature type="coiled-coil region" evidence="2">
    <location>
        <begin position="96"/>
        <end position="123"/>
    </location>
</feature>
<evidence type="ECO:0000313" key="5">
    <source>
        <dbReference type="Proteomes" id="UP000295215"/>
    </source>
</evidence>
<dbReference type="InterPro" id="IPR010982">
    <property type="entry name" value="Lambda_DNA-bd_dom_sf"/>
</dbReference>
<keyword evidence="5" id="KW-1185">Reference proteome</keyword>
<dbReference type="CDD" id="cd00093">
    <property type="entry name" value="HTH_XRE"/>
    <property type="match status" value="1"/>
</dbReference>
<dbReference type="PROSITE" id="PS50943">
    <property type="entry name" value="HTH_CROC1"/>
    <property type="match status" value="1"/>
</dbReference>